<comment type="caution">
    <text evidence="2">The sequence shown here is derived from an EMBL/GenBank/DDBJ whole genome shotgun (WGS) entry which is preliminary data.</text>
</comment>
<protein>
    <submittedName>
        <fullName evidence="2">Uncharacterized protein</fullName>
    </submittedName>
</protein>
<dbReference type="Proteomes" id="UP000295455">
    <property type="component" value="Unassembled WGS sequence"/>
</dbReference>
<evidence type="ECO:0000313" key="2">
    <source>
        <dbReference type="EMBL" id="TCL67737.1"/>
    </source>
</evidence>
<dbReference type="EMBL" id="SLUP01000002">
    <property type="protein sequence ID" value="TCL67737.1"/>
    <property type="molecule type" value="Genomic_DNA"/>
</dbReference>
<accession>A0A4V2QEE2</accession>
<dbReference type="RefSeq" id="WP_132215579.1">
    <property type="nucleotide sequence ID" value="NZ_OX156936.1"/>
</dbReference>
<evidence type="ECO:0000256" key="1">
    <source>
        <dbReference type="SAM" id="SignalP"/>
    </source>
</evidence>
<feature type="chain" id="PRO_5020507997" evidence="1">
    <location>
        <begin position="23"/>
        <end position="130"/>
    </location>
</feature>
<evidence type="ECO:0000313" key="3">
    <source>
        <dbReference type="Proteomes" id="UP000295455"/>
    </source>
</evidence>
<dbReference type="PROSITE" id="PS51257">
    <property type="entry name" value="PROKAR_LIPOPROTEIN"/>
    <property type="match status" value="1"/>
</dbReference>
<proteinExistence type="predicted"/>
<name>A0A4V2QEE2_9FLAO</name>
<reference evidence="2 3" key="1">
    <citation type="submission" date="2019-03" db="EMBL/GenBank/DDBJ databases">
        <title>Genomic Encyclopedia of Type Strains, Phase IV (KMG-IV): sequencing the most valuable type-strain genomes for metagenomic binning, comparative biology and taxonomic classification.</title>
        <authorList>
            <person name="Goeker M."/>
        </authorList>
    </citation>
    <scope>NUCLEOTIDE SEQUENCE [LARGE SCALE GENOMIC DNA]</scope>
    <source>
        <strain evidence="2 3">DSM 18792</strain>
    </source>
</reference>
<organism evidence="2 3">
    <name type="scientific">Mariniflexile fucanivorans</name>
    <dbReference type="NCBI Taxonomy" id="264023"/>
    <lineage>
        <taxon>Bacteria</taxon>
        <taxon>Pseudomonadati</taxon>
        <taxon>Bacteroidota</taxon>
        <taxon>Flavobacteriia</taxon>
        <taxon>Flavobacteriales</taxon>
        <taxon>Flavobacteriaceae</taxon>
        <taxon>Mariniflexile</taxon>
    </lineage>
</organism>
<dbReference type="AlphaFoldDB" id="A0A4V2QEE2"/>
<keyword evidence="3" id="KW-1185">Reference proteome</keyword>
<dbReference type="OrthoDB" id="1357614at2"/>
<sequence>MKSLKVLFVIATLLFFSCPSDDLEDDITTQPVTYKLLSFTFTPQTDLQEDSLSYEIEFFNSNNFEVKGIPQITLTVGDGSTVTGAPNSQCRVISANSSCILSYYAVDDSPELFPIAPIEFVKADYVLAEE</sequence>
<keyword evidence="1" id="KW-0732">Signal</keyword>
<feature type="signal peptide" evidence="1">
    <location>
        <begin position="1"/>
        <end position="22"/>
    </location>
</feature>
<gene>
    <name evidence="2" type="ORF">EV196_102297</name>
</gene>